<accession>A0ACC2CSW7</accession>
<reference evidence="2" key="1">
    <citation type="journal article" date="2024" name="Proc. Natl. Acad. Sci. U.S.A.">
        <title>Extraordinary preservation of gene collinearity over three hundred million years revealed in homosporous lycophytes.</title>
        <authorList>
            <person name="Li C."/>
            <person name="Wickell D."/>
            <person name="Kuo L.Y."/>
            <person name="Chen X."/>
            <person name="Nie B."/>
            <person name="Liao X."/>
            <person name="Peng D."/>
            <person name="Ji J."/>
            <person name="Jenkins J."/>
            <person name="Williams M."/>
            <person name="Shu S."/>
            <person name="Plott C."/>
            <person name="Barry K."/>
            <person name="Rajasekar S."/>
            <person name="Grimwood J."/>
            <person name="Han X."/>
            <person name="Sun S."/>
            <person name="Hou Z."/>
            <person name="He W."/>
            <person name="Dai G."/>
            <person name="Sun C."/>
            <person name="Schmutz J."/>
            <person name="Leebens-Mack J.H."/>
            <person name="Li F.W."/>
            <person name="Wang L."/>
        </authorList>
    </citation>
    <scope>NUCLEOTIDE SEQUENCE [LARGE SCALE GENOMIC DNA]</scope>
    <source>
        <strain evidence="2">cv. PW_Plant_1</strain>
    </source>
</reference>
<keyword evidence="2" id="KW-1185">Reference proteome</keyword>
<name>A0ACC2CSW7_DIPCM</name>
<dbReference type="Proteomes" id="UP001162992">
    <property type="component" value="Chromosome 9"/>
</dbReference>
<organism evidence="1 2">
    <name type="scientific">Diphasiastrum complanatum</name>
    <name type="common">Issler's clubmoss</name>
    <name type="synonym">Lycopodium complanatum</name>
    <dbReference type="NCBI Taxonomy" id="34168"/>
    <lineage>
        <taxon>Eukaryota</taxon>
        <taxon>Viridiplantae</taxon>
        <taxon>Streptophyta</taxon>
        <taxon>Embryophyta</taxon>
        <taxon>Tracheophyta</taxon>
        <taxon>Lycopodiopsida</taxon>
        <taxon>Lycopodiales</taxon>
        <taxon>Lycopodiaceae</taxon>
        <taxon>Lycopodioideae</taxon>
        <taxon>Diphasiastrum</taxon>
    </lineage>
</organism>
<sequence>MLSYFSFHWHYTAELLDQVRGGERTLRHVVMTATRKQRVQRVMKTLKMKRVFSTLLDELKAMRGHKISSVADEEMEATNPASPISRKPDAKAQNPDAQVRYPVLLLIGGGMGAGKSTVVEEILQSSFWAGSSHSAVVVQADAFKETDVVYQALSSREHGDVAEAAQLVHQSSTLAASSLLVAALNEGRDVIFDGTMSWQPFVLQTIAMARDIHRRPYRMGAGYKSRDDGVIDERYWEPVHEYVDQNGSRAETASAESSKSEKGCNGKNPYRIELVAVTCDAQVAVVRGIRRAVSTKRSVPIEGQLRSHKMFASSLEKYCQLVDNVKMYSTSWTGKKPELIGWKNSNSKMMVDVEAFRAVKQLADLNPNAGSVFELYSNVRCNQVWHEVVLSPERAPRQAFLRKELDAVELHRSFSLSSMSSSEMSLSSRSTSSFSTDLSRESSISDFGSASSLFLSPIIEQQQREQLLQSA</sequence>
<evidence type="ECO:0000313" key="1">
    <source>
        <dbReference type="EMBL" id="KAJ7545143.1"/>
    </source>
</evidence>
<evidence type="ECO:0000313" key="2">
    <source>
        <dbReference type="Proteomes" id="UP001162992"/>
    </source>
</evidence>
<protein>
    <submittedName>
        <fullName evidence="1">Uncharacterized protein</fullName>
    </submittedName>
</protein>
<comment type="caution">
    <text evidence="1">The sequence shown here is derived from an EMBL/GenBank/DDBJ whole genome shotgun (WGS) entry which is preliminary data.</text>
</comment>
<gene>
    <name evidence="1" type="ORF">O6H91_09G109100</name>
</gene>
<dbReference type="EMBL" id="CM055100">
    <property type="protein sequence ID" value="KAJ7545143.1"/>
    <property type="molecule type" value="Genomic_DNA"/>
</dbReference>
<proteinExistence type="predicted"/>